<name>A0AA43QR19_9LECA</name>
<proteinExistence type="predicted"/>
<gene>
    <name evidence="2" type="ORF">OHK93_002225</name>
</gene>
<dbReference type="PANTHER" id="PTHR42053:SF1">
    <property type="match status" value="1"/>
</dbReference>
<evidence type="ECO:0000313" key="2">
    <source>
        <dbReference type="EMBL" id="MDI1491020.1"/>
    </source>
</evidence>
<reference evidence="2" key="1">
    <citation type="journal article" date="2023" name="Genome Biol. Evol.">
        <title>First Whole Genome Sequence and Flow Cytometry Genome Size Data for the Lichen-Forming Fungus Ramalina farinacea (Ascomycota).</title>
        <authorList>
            <person name="Llewellyn T."/>
            <person name="Mian S."/>
            <person name="Hill R."/>
            <person name="Leitch I.J."/>
            <person name="Gaya E."/>
        </authorList>
    </citation>
    <scope>NUCLEOTIDE SEQUENCE</scope>
    <source>
        <strain evidence="2">LIQ254RAFAR</strain>
    </source>
</reference>
<evidence type="ECO:0000256" key="1">
    <source>
        <dbReference type="SAM" id="MobiDB-lite"/>
    </source>
</evidence>
<feature type="region of interest" description="Disordered" evidence="1">
    <location>
        <begin position="169"/>
        <end position="190"/>
    </location>
</feature>
<feature type="region of interest" description="Disordered" evidence="1">
    <location>
        <begin position="124"/>
        <end position="151"/>
    </location>
</feature>
<evidence type="ECO:0000313" key="3">
    <source>
        <dbReference type="Proteomes" id="UP001161017"/>
    </source>
</evidence>
<comment type="caution">
    <text evidence="2">The sequence shown here is derived from an EMBL/GenBank/DDBJ whole genome shotgun (WGS) entry which is preliminary data.</text>
</comment>
<feature type="compositionally biased region" description="Basic and acidic residues" evidence="1">
    <location>
        <begin position="10"/>
        <end position="23"/>
    </location>
</feature>
<keyword evidence="3" id="KW-1185">Reference proteome</keyword>
<organism evidence="2 3">
    <name type="scientific">Ramalina farinacea</name>
    <dbReference type="NCBI Taxonomy" id="258253"/>
    <lineage>
        <taxon>Eukaryota</taxon>
        <taxon>Fungi</taxon>
        <taxon>Dikarya</taxon>
        <taxon>Ascomycota</taxon>
        <taxon>Pezizomycotina</taxon>
        <taxon>Lecanoromycetes</taxon>
        <taxon>OSLEUM clade</taxon>
        <taxon>Lecanoromycetidae</taxon>
        <taxon>Lecanorales</taxon>
        <taxon>Lecanorineae</taxon>
        <taxon>Ramalinaceae</taxon>
        <taxon>Ramalina</taxon>
    </lineage>
</organism>
<feature type="region of interest" description="Disordered" evidence="1">
    <location>
        <begin position="260"/>
        <end position="279"/>
    </location>
</feature>
<accession>A0AA43QR19</accession>
<feature type="compositionally biased region" description="Polar residues" evidence="1">
    <location>
        <begin position="141"/>
        <end position="151"/>
    </location>
</feature>
<feature type="compositionally biased region" description="Low complexity" evidence="1">
    <location>
        <begin position="64"/>
        <end position="75"/>
    </location>
</feature>
<feature type="region of interest" description="Disordered" evidence="1">
    <location>
        <begin position="1"/>
        <end position="89"/>
    </location>
</feature>
<dbReference type="EMBL" id="JAPUFD010000013">
    <property type="protein sequence ID" value="MDI1491020.1"/>
    <property type="molecule type" value="Genomic_DNA"/>
</dbReference>
<feature type="compositionally biased region" description="Polar residues" evidence="1">
    <location>
        <begin position="28"/>
        <end position="41"/>
    </location>
</feature>
<dbReference type="PANTHER" id="PTHR42053">
    <property type="match status" value="1"/>
</dbReference>
<dbReference type="Proteomes" id="UP001161017">
    <property type="component" value="Unassembled WGS sequence"/>
</dbReference>
<sequence length="279" mass="29897">MSSFSTEAGTKVETDAETKRESDLETITPDTTPELSPSATPELQPEPKPEIPTIKAPKSPKPTLPTLKTPTSATPISTTLPSELPKSPMTGRLEVIKQEDDDLKTPITPPTAYAEFLKALSPALSTPSTGRSPGFDRLYTSGKSTPLTQPNSAASCACTSTGHEASSKTAASAPIIPPSPYMRPPNSARTPTALRRLRIPQSPMWSPAADSPHSASALRSPFSSADWNAEKMKRLYESPRSATGKPVSVRQVVTRTVTYTRTPITPLDPAPKGKKRRIE</sequence>
<protein>
    <submittedName>
        <fullName evidence="2">Uncharacterized protein</fullName>
    </submittedName>
</protein>
<dbReference type="AlphaFoldDB" id="A0AA43QR19"/>